<evidence type="ECO:0000313" key="3">
    <source>
        <dbReference type="EMBL" id="ALP40852.1"/>
    </source>
</evidence>
<proteinExistence type="predicted"/>
<dbReference type="PROSITE" id="PS51831">
    <property type="entry name" value="HD"/>
    <property type="match status" value="1"/>
</dbReference>
<dbReference type="Proteomes" id="UP000058114">
    <property type="component" value="Chromosome"/>
</dbReference>
<dbReference type="EMBL" id="CP013067">
    <property type="protein sequence ID" value="ALP40852.1"/>
    <property type="molecule type" value="Genomic_DNA"/>
</dbReference>
<dbReference type="InterPro" id="IPR006674">
    <property type="entry name" value="HD_domain"/>
</dbReference>
<organism evidence="3 4">
    <name type="scientific">Aeromonas schubertii</name>
    <dbReference type="NCBI Taxonomy" id="652"/>
    <lineage>
        <taxon>Bacteria</taxon>
        <taxon>Pseudomonadati</taxon>
        <taxon>Pseudomonadota</taxon>
        <taxon>Gammaproteobacteria</taxon>
        <taxon>Aeromonadales</taxon>
        <taxon>Aeromonadaceae</taxon>
        <taxon>Aeromonas</taxon>
    </lineage>
</organism>
<dbReference type="AlphaFoldDB" id="A0A0S2SGK4"/>
<evidence type="ECO:0000259" key="1">
    <source>
        <dbReference type="PROSITE" id="PS51831"/>
    </source>
</evidence>
<dbReference type="CDD" id="cd00077">
    <property type="entry name" value="HDc"/>
    <property type="match status" value="1"/>
</dbReference>
<dbReference type="Gene3D" id="1.10.3210.10">
    <property type="entry name" value="Hypothetical protein af1432"/>
    <property type="match status" value="1"/>
</dbReference>
<feature type="domain" description="HD" evidence="1">
    <location>
        <begin position="295"/>
        <end position="417"/>
    </location>
</feature>
<evidence type="ECO:0000259" key="2">
    <source>
        <dbReference type="PROSITE" id="PS51832"/>
    </source>
</evidence>
<sequence length="468" mass="51811">MELSHSDQWDQLQWRVLWDLAQTISREQGRLPLLESTMVRICHHTGALAAVGLAREEGRYRRLCTIPSDPMQRGGLMALESTVVTGLVAQLWPEWGEQAAYFALAPTEDLLLLFLLGEGPHPDWSARLSPLLPNLARSIALLGEREELAQLRAHTLSPLSNPLLLMALPLPLFTQDSNGHLVWGNAPFTELLGIKLADHLALGPTSWWPGEGGEQMHLRDQRLLETGGSYRERFDMAGRGGILCCKGAVPDSLGRAGLVGALVHLPGEALWEQDELLESVMTALSLGMAHRDSNTREHEVRVMDLASRIADRLGLSSSKCREIALAAMVHDVGLVRVPAEILVRPRRLTPLEFEFVKQHARDGFELLKTLPLHAPIAQMVLQHHENLDGSGYPQGLKGEAIMLEARILRVADTVEAMLSHRPFRHQYDTNAVLAELRRYSGLWFDARVVEAAAAILGSGYRLPEGGEK</sequence>
<dbReference type="InterPro" id="IPR035965">
    <property type="entry name" value="PAS-like_dom_sf"/>
</dbReference>
<evidence type="ECO:0000313" key="4">
    <source>
        <dbReference type="Proteomes" id="UP000058114"/>
    </source>
</evidence>
<dbReference type="GO" id="GO:0008081">
    <property type="term" value="F:phosphoric diester hydrolase activity"/>
    <property type="evidence" value="ECO:0007669"/>
    <property type="project" value="UniProtKB-ARBA"/>
</dbReference>
<name>A0A0S2SGK4_9GAMM</name>
<dbReference type="PROSITE" id="PS51832">
    <property type="entry name" value="HD_GYP"/>
    <property type="match status" value="1"/>
</dbReference>
<dbReference type="InterPro" id="IPR037522">
    <property type="entry name" value="HD_GYP_dom"/>
</dbReference>
<dbReference type="SUPFAM" id="SSF109604">
    <property type="entry name" value="HD-domain/PDEase-like"/>
    <property type="match status" value="1"/>
</dbReference>
<gene>
    <name evidence="3" type="ORF">WL1483_1433</name>
</gene>
<dbReference type="PATRIC" id="fig|652.5.peg.2738"/>
<dbReference type="SUPFAM" id="SSF55785">
    <property type="entry name" value="PYP-like sensor domain (PAS domain)"/>
    <property type="match status" value="1"/>
</dbReference>
<dbReference type="PANTHER" id="PTHR43155">
    <property type="entry name" value="CYCLIC DI-GMP PHOSPHODIESTERASE PA4108-RELATED"/>
    <property type="match status" value="1"/>
</dbReference>
<accession>A0A0S2SGK4</accession>
<dbReference type="PANTHER" id="PTHR43155:SF2">
    <property type="entry name" value="CYCLIC DI-GMP PHOSPHODIESTERASE PA4108"/>
    <property type="match status" value="1"/>
</dbReference>
<dbReference type="SMART" id="SM00471">
    <property type="entry name" value="HDc"/>
    <property type="match status" value="1"/>
</dbReference>
<reference evidence="3 4" key="2">
    <citation type="journal article" date="2016" name="Genome Announc.">
        <title>Complete Genome Sequence of the Highly Virulent Aeromonas schubertii Strain WL1483, Isolated from Diseased Snakehead Fish (Channa argus) in China.</title>
        <authorList>
            <person name="Liu L."/>
            <person name="Li N."/>
            <person name="Zhang D."/>
            <person name="Fu X."/>
            <person name="Shi C."/>
            <person name="Lin Q."/>
            <person name="Hao G."/>
        </authorList>
    </citation>
    <scope>NUCLEOTIDE SEQUENCE [LARGE SCALE GENOMIC DNA]</scope>
    <source>
        <strain evidence="3 4">WL1483</strain>
    </source>
</reference>
<feature type="domain" description="HD-GYP" evidence="2">
    <location>
        <begin position="273"/>
        <end position="468"/>
    </location>
</feature>
<reference evidence="4" key="1">
    <citation type="submission" date="2015-10" db="EMBL/GenBank/DDBJ databases">
        <title>Complete Genome Sequence of Aeromonas schubertii strain WL1483.</title>
        <authorList>
            <person name="Liu L."/>
        </authorList>
    </citation>
    <scope>NUCLEOTIDE SEQUENCE [LARGE SCALE GENOMIC DNA]</scope>
    <source>
        <strain evidence="4">WL1483</strain>
    </source>
</reference>
<dbReference type="InterPro" id="IPR003607">
    <property type="entry name" value="HD/PDEase_dom"/>
</dbReference>
<dbReference type="KEGG" id="asr:WL1483_1433"/>
<protein>
    <submittedName>
        <fullName evidence="3">Response regulator/sensory box/hdig domain-containing protein</fullName>
    </submittedName>
</protein>
<dbReference type="Pfam" id="PF13487">
    <property type="entry name" value="HD_5"/>
    <property type="match status" value="1"/>
</dbReference>